<feature type="region of interest" description="Disordered" evidence="4">
    <location>
        <begin position="966"/>
        <end position="986"/>
    </location>
</feature>
<dbReference type="Pfam" id="PF00023">
    <property type="entry name" value="Ank"/>
    <property type="match status" value="2"/>
</dbReference>
<organism evidence="6">
    <name type="scientific">Amphimedon queenslandica</name>
    <name type="common">Sponge</name>
    <dbReference type="NCBI Taxonomy" id="400682"/>
    <lineage>
        <taxon>Eukaryota</taxon>
        <taxon>Metazoa</taxon>
        <taxon>Porifera</taxon>
        <taxon>Demospongiae</taxon>
        <taxon>Heteroscleromorpha</taxon>
        <taxon>Haplosclerida</taxon>
        <taxon>Niphatidae</taxon>
        <taxon>Amphimedon</taxon>
    </lineage>
</organism>
<dbReference type="InterPro" id="IPR000488">
    <property type="entry name" value="Death_dom"/>
</dbReference>
<feature type="repeat" description="ANK" evidence="3">
    <location>
        <begin position="808"/>
        <end position="840"/>
    </location>
</feature>
<dbReference type="AlphaFoldDB" id="A0A1X7U5U5"/>
<evidence type="ECO:0000256" key="2">
    <source>
        <dbReference type="ARBA" id="ARBA00023043"/>
    </source>
</evidence>
<dbReference type="Gene3D" id="1.10.533.10">
    <property type="entry name" value="Death Domain, Fas"/>
    <property type="match status" value="1"/>
</dbReference>
<accession>A0A1X7U5U5</accession>
<feature type="repeat" description="ANK" evidence="3">
    <location>
        <begin position="873"/>
        <end position="905"/>
    </location>
</feature>
<feature type="repeat" description="ANK" evidence="3">
    <location>
        <begin position="566"/>
        <end position="598"/>
    </location>
</feature>
<feature type="compositionally biased region" description="Low complexity" evidence="4">
    <location>
        <begin position="973"/>
        <end position="986"/>
    </location>
</feature>
<name>A0A1X7U5U5_AMPQE</name>
<dbReference type="PROSITE" id="PS50088">
    <property type="entry name" value="ANK_REPEAT"/>
    <property type="match status" value="12"/>
</dbReference>
<dbReference type="EnsemblMetazoa" id="Aqu2.1.23292_001">
    <property type="protein sequence ID" value="Aqu2.1.23292_001"/>
    <property type="gene ID" value="Aqu2.1.23292"/>
</dbReference>
<feature type="repeat" description="ANK" evidence="3">
    <location>
        <begin position="599"/>
        <end position="631"/>
    </location>
</feature>
<dbReference type="eggNOG" id="KOG4177">
    <property type="taxonomic scope" value="Eukaryota"/>
</dbReference>
<dbReference type="PROSITE" id="PS50297">
    <property type="entry name" value="ANK_REP_REGION"/>
    <property type="match status" value="10"/>
</dbReference>
<proteinExistence type="predicted"/>
<dbReference type="InParanoid" id="A0A1X7U5U5"/>
<feature type="repeat" description="ANK" evidence="3">
    <location>
        <begin position="775"/>
        <end position="807"/>
    </location>
</feature>
<dbReference type="Gene3D" id="1.25.40.20">
    <property type="entry name" value="Ankyrin repeat-containing domain"/>
    <property type="match status" value="6"/>
</dbReference>
<keyword evidence="2 3" id="KW-0040">ANK repeat</keyword>
<sequence>EKTSKLPAALSLIAFLPLLLFHSLSLSRHILMIPPTGNCYQVCCTTGVTVTDTNYLQSVVLPGGRLGSSSNLIHNDLYLIVCLCLLLLLSGDVELNPGPMIDDRPDISLLIEWLEPLIPWKRFGLCLVGMKEHEISKIEHENSLTEERKLALYSKWLSFNPNATWRDVIDALTSIKENALAQDIEKHIETSDSDGGIEIILFPKEDKKVQDSLNELQTKFSHIMRKVKSIFRKRIIENSQLFVEISEWVEDQLHWKPDTIDNDLRDVFKKIYHYYDFSDCNLIVNMCNEFISDEKDLLDELKAYSVKADEFRSSEPITELEREICNVYGPYRKQLENMPLICIKLQNHWNKVKIRGLRILIESLLPEELRQSVMKCITIEKGCVIIKLHILNSTADSLIQYNRRNLEFICLIGIYSLHISNHPVLEEDENINFTFELALLQAAIVGNNEAVEFLLKLETVNINHNDKGETALMLASKGGHEDIVHSLLSAGTNVDIQDNKGWTALMITSEHNHISIIEKLMQANANPHLKTSDGLNALMIASYHGNYEVVRLLISQGVDYNCQAKDGANALMVACQNGHTQIVELLLKEKVDPNVQNEQGHTAFMLACKDGQIQIVELLLKGKVDPNVKDKDGWNAFMLACGKGHTQIVELLLKKNFIPMFKRKMEDINRNAKEKNGQNAFMLACGEGHTQIIKLLLKENLDPNVKEKDGWNAFMMACGVGHTQIVELLLKEKVDPNVQDKDGWNAFMLACGNGHTQIVELLLKEKVDPNVQDKDGSNAFMLACKNGHIQIVELLLNEQIDPNVQKSDGFNGFMLACQNGHAQIVELLLNKKVDPNVKDKDSLNAFMLGCENGHIQIVELLLKQIDPNVQRSDGLNGFMLACQNGHAQIVELLLQEQVNLNHNIQDKKGYTPLMIASVNGHKDIVELLLDWLADPEVKARDGSTALTLAKTEDIADILHSLDKYSSKKSLNGSSARSSDGHSSFSR</sequence>
<evidence type="ECO:0000256" key="1">
    <source>
        <dbReference type="ARBA" id="ARBA00022737"/>
    </source>
</evidence>
<feature type="domain" description="Death" evidence="5">
    <location>
        <begin position="128"/>
        <end position="188"/>
    </location>
</feature>
<dbReference type="SMART" id="SM00248">
    <property type="entry name" value="ANK"/>
    <property type="match status" value="15"/>
</dbReference>
<evidence type="ECO:0000259" key="5">
    <source>
        <dbReference type="PROSITE" id="PS50017"/>
    </source>
</evidence>
<dbReference type="InterPro" id="IPR036770">
    <property type="entry name" value="Ankyrin_rpt-contain_sf"/>
</dbReference>
<feature type="repeat" description="ANK" evidence="3">
    <location>
        <begin position="908"/>
        <end position="940"/>
    </location>
</feature>
<dbReference type="SUPFAM" id="SSF48403">
    <property type="entry name" value="Ankyrin repeat"/>
    <property type="match status" value="2"/>
</dbReference>
<dbReference type="Pfam" id="PF12796">
    <property type="entry name" value="Ank_2"/>
    <property type="match status" value="4"/>
</dbReference>
<keyword evidence="1" id="KW-0677">Repeat</keyword>
<dbReference type="PROSITE" id="PS50017">
    <property type="entry name" value="DEATH_DOMAIN"/>
    <property type="match status" value="1"/>
</dbReference>
<reference evidence="6" key="1">
    <citation type="submission" date="2017-05" db="UniProtKB">
        <authorList>
            <consortium name="EnsemblMetazoa"/>
        </authorList>
    </citation>
    <scope>IDENTIFICATION</scope>
</reference>
<feature type="repeat" description="ANK" evidence="3">
    <location>
        <begin position="533"/>
        <end position="565"/>
    </location>
</feature>
<evidence type="ECO:0000256" key="3">
    <source>
        <dbReference type="PROSITE-ProRule" id="PRU00023"/>
    </source>
</evidence>
<feature type="repeat" description="ANK" evidence="3">
    <location>
        <begin position="500"/>
        <end position="532"/>
    </location>
</feature>
<dbReference type="GO" id="GO:0007165">
    <property type="term" value="P:signal transduction"/>
    <property type="evidence" value="ECO:0007669"/>
    <property type="project" value="InterPro"/>
</dbReference>
<dbReference type="Pfam" id="PF13857">
    <property type="entry name" value="Ank_5"/>
    <property type="match status" value="1"/>
</dbReference>
<feature type="repeat" description="ANK" evidence="3">
    <location>
        <begin position="676"/>
        <end position="708"/>
    </location>
</feature>
<feature type="repeat" description="ANK" evidence="3">
    <location>
        <begin position="467"/>
        <end position="499"/>
    </location>
</feature>
<dbReference type="SUPFAM" id="SSF47986">
    <property type="entry name" value="DEATH domain"/>
    <property type="match status" value="1"/>
</dbReference>
<dbReference type="InterPro" id="IPR002110">
    <property type="entry name" value="Ankyrin_rpt"/>
</dbReference>
<dbReference type="Pfam" id="PF00531">
    <property type="entry name" value="Death"/>
    <property type="match status" value="1"/>
</dbReference>
<dbReference type="InterPro" id="IPR011029">
    <property type="entry name" value="DEATH-like_dom_sf"/>
</dbReference>
<feature type="repeat" description="ANK" evidence="3">
    <location>
        <begin position="709"/>
        <end position="741"/>
    </location>
</feature>
<dbReference type="OrthoDB" id="6360271at2759"/>
<evidence type="ECO:0000256" key="4">
    <source>
        <dbReference type="SAM" id="MobiDB-lite"/>
    </source>
</evidence>
<feature type="repeat" description="ANK" evidence="3">
    <location>
        <begin position="742"/>
        <end position="774"/>
    </location>
</feature>
<dbReference type="CDD" id="cd01670">
    <property type="entry name" value="Death"/>
    <property type="match status" value="1"/>
</dbReference>
<dbReference type="PANTHER" id="PTHR24198">
    <property type="entry name" value="ANKYRIN REPEAT AND PROTEIN KINASE DOMAIN-CONTAINING PROTEIN"/>
    <property type="match status" value="1"/>
</dbReference>
<protein>
    <recommendedName>
        <fullName evidence="5">Death domain-containing protein</fullName>
    </recommendedName>
</protein>
<evidence type="ECO:0000313" key="6">
    <source>
        <dbReference type="EnsemblMetazoa" id="Aqu2.1.23292_001"/>
    </source>
</evidence>
<dbReference type="PANTHER" id="PTHR24198:SF165">
    <property type="entry name" value="ANKYRIN REPEAT-CONTAINING PROTEIN-RELATED"/>
    <property type="match status" value="1"/>
</dbReference>